<protein>
    <submittedName>
        <fullName evidence="4">ATPase/histidine kinase/DNA gyrase B/HSP90 domain protein</fullName>
    </submittedName>
</protein>
<feature type="region of interest" description="Disordered" evidence="1">
    <location>
        <begin position="199"/>
        <end position="218"/>
    </location>
</feature>
<reference evidence="4" key="1">
    <citation type="submission" date="2009-12" db="EMBL/GenBank/DDBJ databases">
        <authorList>
            <person name="Weinstock G."/>
            <person name="Sodergren E."/>
            <person name="Clifton S."/>
            <person name="Fulton L."/>
            <person name="Fulton B."/>
            <person name="Courtney L."/>
            <person name="Fronick C."/>
            <person name="Harrison M."/>
            <person name="Strong C."/>
            <person name="Farmer C."/>
            <person name="Delahaunty K."/>
            <person name="Markovic C."/>
            <person name="Hall O."/>
            <person name="Minx P."/>
            <person name="Tomlinson C."/>
            <person name="Mitreva M."/>
            <person name="Nelson J."/>
            <person name="Hou S."/>
            <person name="Wollam A."/>
            <person name="Pepin K.H."/>
            <person name="Johnson M."/>
            <person name="Bhonagiri V."/>
            <person name="Nash W.E."/>
            <person name="Warren W."/>
            <person name="Chinwalla A."/>
            <person name="Mardis E.R."/>
            <person name="Wilson R.K."/>
        </authorList>
    </citation>
    <scope>NUCLEOTIDE SEQUENCE [LARGE SCALE GENOMIC DNA]</scope>
    <source>
        <strain evidence="4">DSM 15176</strain>
    </source>
</reference>
<dbReference type="HOGENOM" id="CLU_020473_2_0_9"/>
<evidence type="ECO:0000259" key="2">
    <source>
        <dbReference type="Pfam" id="PF02518"/>
    </source>
</evidence>
<dbReference type="Gene3D" id="3.30.565.10">
    <property type="entry name" value="Histidine kinase-like ATPase, C-terminal domain"/>
    <property type="match status" value="1"/>
</dbReference>
<keyword evidence="4" id="KW-0418">Kinase</keyword>
<dbReference type="eggNOG" id="COG2972">
    <property type="taxonomic scope" value="Bacteria"/>
</dbReference>
<keyword evidence="5" id="KW-1185">Reference proteome</keyword>
<feature type="domain" description="Histidine kinase/HSP90-like ATPase" evidence="2">
    <location>
        <begin position="148"/>
        <end position="256"/>
    </location>
</feature>
<dbReference type="InterPro" id="IPR036890">
    <property type="entry name" value="HATPase_C_sf"/>
</dbReference>
<dbReference type="EMBL" id="ACBY02000052">
    <property type="protein sequence ID" value="EFB74966.1"/>
    <property type="molecule type" value="Genomic_DNA"/>
</dbReference>
<dbReference type="InterPro" id="IPR050640">
    <property type="entry name" value="Bact_2-comp_sensor_kinase"/>
</dbReference>
<dbReference type="Pfam" id="PF02518">
    <property type="entry name" value="HATPase_c"/>
    <property type="match status" value="1"/>
</dbReference>
<dbReference type="PANTHER" id="PTHR34220">
    <property type="entry name" value="SENSOR HISTIDINE KINASE YPDA"/>
    <property type="match status" value="1"/>
</dbReference>
<dbReference type="PANTHER" id="PTHR34220:SF7">
    <property type="entry name" value="SENSOR HISTIDINE KINASE YPDA"/>
    <property type="match status" value="1"/>
</dbReference>
<dbReference type="InterPro" id="IPR003594">
    <property type="entry name" value="HATPase_dom"/>
</dbReference>
<proteinExistence type="predicted"/>
<gene>
    <name evidence="4" type="ORF">SUBVAR_06778</name>
</gene>
<organism evidence="4 5">
    <name type="scientific">Subdoligranulum variabile DSM 15176</name>
    <dbReference type="NCBI Taxonomy" id="411471"/>
    <lineage>
        <taxon>Bacteria</taxon>
        <taxon>Bacillati</taxon>
        <taxon>Bacillota</taxon>
        <taxon>Clostridia</taxon>
        <taxon>Eubacteriales</taxon>
        <taxon>Oscillospiraceae</taxon>
        <taxon>Subdoligranulum</taxon>
    </lineage>
</organism>
<dbReference type="Proteomes" id="UP000003438">
    <property type="component" value="Unassembled WGS sequence"/>
</dbReference>
<feature type="domain" description="Signal transduction histidine kinase internal region" evidence="3">
    <location>
        <begin position="48"/>
        <end position="125"/>
    </location>
</feature>
<dbReference type="GO" id="GO:0016020">
    <property type="term" value="C:membrane"/>
    <property type="evidence" value="ECO:0007669"/>
    <property type="project" value="InterPro"/>
</dbReference>
<comment type="caution">
    <text evidence="4">The sequence shown here is derived from an EMBL/GenBank/DDBJ whole genome shotgun (WGS) entry which is preliminary data.</text>
</comment>
<evidence type="ECO:0000256" key="1">
    <source>
        <dbReference type="SAM" id="MobiDB-lite"/>
    </source>
</evidence>
<dbReference type="GO" id="GO:0000155">
    <property type="term" value="F:phosphorelay sensor kinase activity"/>
    <property type="evidence" value="ECO:0007669"/>
    <property type="project" value="InterPro"/>
</dbReference>
<dbReference type="STRING" id="411471.SUBVAR_06778"/>
<evidence type="ECO:0000313" key="4">
    <source>
        <dbReference type="EMBL" id="EFB74966.1"/>
    </source>
</evidence>
<evidence type="ECO:0000313" key="5">
    <source>
        <dbReference type="Proteomes" id="UP000003438"/>
    </source>
</evidence>
<dbReference type="InterPro" id="IPR010559">
    <property type="entry name" value="Sig_transdc_His_kin_internal"/>
</dbReference>
<dbReference type="SUPFAM" id="SSF55874">
    <property type="entry name" value="ATPase domain of HSP90 chaperone/DNA topoisomerase II/histidine kinase"/>
    <property type="match status" value="1"/>
</dbReference>
<dbReference type="AlphaFoldDB" id="D1PQV1"/>
<evidence type="ECO:0000259" key="3">
    <source>
        <dbReference type="Pfam" id="PF06580"/>
    </source>
</evidence>
<name>D1PQV1_9FIRM</name>
<accession>D1PQV1</accession>
<keyword evidence="4" id="KW-0808">Transferase</keyword>
<dbReference type="Pfam" id="PF06580">
    <property type="entry name" value="His_kinase"/>
    <property type="match status" value="1"/>
</dbReference>
<sequence length="270" mass="30751">MQTLLRSGPGAGRMGTALGRELEQSWIRQENRQQEQHSAQMMDSQSHISTLQNQINPHFLYNTLECIRSEALLQDCGSIAEMSHALAAFFRYSISRRENIVTVEDELRNIHNYFFIQQFRFENRFSLEIRDEEDGTVLDCLIPKMTMQPVVENCIFHGLEPKAGEGRVTITLDRTETLLRIVISDDGVGMSRQTLEKMRRSMEEPATGQASGSSHGNGIAMHNVNQRIRLIYGAEYGVQIYSTERAGTDVEILLPLVWKKEDLPFQEAVS</sequence>